<keyword evidence="4" id="KW-1133">Transmembrane helix</keyword>
<dbReference type="RefSeq" id="WP_173533871.1">
    <property type="nucleotide sequence ID" value="NZ_CP054143.1"/>
</dbReference>
<protein>
    <submittedName>
        <fullName evidence="7">Methyl-accepting chemotaxis protein</fullName>
    </submittedName>
</protein>
<dbReference type="PANTHER" id="PTHR32089:SF112">
    <property type="entry name" value="LYSOZYME-LIKE PROTEIN-RELATED"/>
    <property type="match status" value="1"/>
</dbReference>
<dbReference type="PROSITE" id="PS50885">
    <property type="entry name" value="HAMP"/>
    <property type="match status" value="1"/>
</dbReference>
<dbReference type="GO" id="GO:0016020">
    <property type="term" value="C:membrane"/>
    <property type="evidence" value="ECO:0007669"/>
    <property type="project" value="InterPro"/>
</dbReference>
<sequence length="597" mass="65383">MSWVIDLHTALERRFISTLAKKFAFIGLFLIFPILLLIASHRLESKLSATLAQLAPATSQLILQEIQHLQWFAIACTALTVLLCAIEITYFHFWITKPVQRIDQVFYEAASHEGDLSKDIPAPYSDEISQLALTCNRFLSKQRDIIANVQTMTVGMALEAAKSQKNIKDSASATAQQDTLARNVVNASNATTEGINHVSHRTGEIAQTTAQNLQMARQSSAELQDVTTRINAITHKIATFNHTVDGLNQRSASIKTIVDLIKEIAGQTNLLALNAAIEAARAGEQGRGFAVVADEVRKLAEKVGVATDEISNDIDNMLSQVAETLAETAMITTDANLTREAVAKASMQFAQLMQDFEMTAQALSGIAQTLENFTSANNLVNANVSEIHQLSLGVNEKMGRSAQSSFDVAQAAEKVQAMIGRFTVGQGALDSSISSVCQFRDRIAAQIEALHQRGINVFDHSYRPVPNTQPQKFQTEYNAHFVSDIQPLYDELAKTAPGGRFVLAVDCNGYAPTHNSWYAKAPTGESAIDLIESRHQRIFNDPAGLRAARNTERFLLQTYVRDTGEIMTEIDVPITVNGRHWGGLRLGFDGNAILTNA</sequence>
<keyword evidence="4" id="KW-0472">Membrane</keyword>
<comment type="similarity">
    <text evidence="2">Belongs to the methyl-accepting chemotaxis (MCP) protein family.</text>
</comment>
<dbReference type="Gene3D" id="1.10.287.950">
    <property type="entry name" value="Methyl-accepting chemotaxis protein"/>
    <property type="match status" value="1"/>
</dbReference>
<keyword evidence="8" id="KW-1185">Reference proteome</keyword>
<evidence type="ECO:0000259" key="5">
    <source>
        <dbReference type="PROSITE" id="PS50111"/>
    </source>
</evidence>
<dbReference type="InterPro" id="IPR004089">
    <property type="entry name" value="MCPsignal_dom"/>
</dbReference>
<evidence type="ECO:0000256" key="4">
    <source>
        <dbReference type="SAM" id="Phobius"/>
    </source>
</evidence>
<feature type="transmembrane region" description="Helical" evidence="4">
    <location>
        <begin position="71"/>
        <end position="95"/>
    </location>
</feature>
<dbReference type="PANTHER" id="PTHR32089">
    <property type="entry name" value="METHYL-ACCEPTING CHEMOTAXIS PROTEIN MCPB"/>
    <property type="match status" value="1"/>
</dbReference>
<evidence type="ECO:0000256" key="1">
    <source>
        <dbReference type="ARBA" id="ARBA00023224"/>
    </source>
</evidence>
<dbReference type="AlphaFoldDB" id="A0A6M8SXQ4"/>
<dbReference type="InterPro" id="IPR003660">
    <property type="entry name" value="HAMP_dom"/>
</dbReference>
<name>A0A6M8SXQ4_9NEIS</name>
<evidence type="ECO:0000256" key="2">
    <source>
        <dbReference type="ARBA" id="ARBA00029447"/>
    </source>
</evidence>
<reference evidence="7 8" key="1">
    <citation type="submission" date="2020-05" db="EMBL/GenBank/DDBJ databases">
        <title>Complete genome sequence of Deefgea sp. D17.</title>
        <authorList>
            <person name="Bae J.-W."/>
            <person name="Han J.E."/>
        </authorList>
    </citation>
    <scope>NUCLEOTIDE SEQUENCE [LARGE SCALE GENOMIC DNA]</scope>
    <source>
        <strain evidence="7 8">D17</strain>
    </source>
</reference>
<feature type="transmembrane region" description="Helical" evidence="4">
    <location>
        <begin position="20"/>
        <end position="39"/>
    </location>
</feature>
<dbReference type="SUPFAM" id="SSF58104">
    <property type="entry name" value="Methyl-accepting chemotaxis protein (MCP) signaling domain"/>
    <property type="match status" value="1"/>
</dbReference>
<dbReference type="KEGG" id="dee:HQN60_12020"/>
<dbReference type="SMART" id="SM00283">
    <property type="entry name" value="MA"/>
    <property type="match status" value="1"/>
</dbReference>
<gene>
    <name evidence="7" type="ORF">HQN60_12020</name>
</gene>
<dbReference type="Pfam" id="PF00015">
    <property type="entry name" value="MCPsignal"/>
    <property type="match status" value="1"/>
</dbReference>
<keyword evidence="1 3" id="KW-0807">Transducer</keyword>
<dbReference type="GO" id="GO:0007165">
    <property type="term" value="P:signal transduction"/>
    <property type="evidence" value="ECO:0007669"/>
    <property type="project" value="UniProtKB-KW"/>
</dbReference>
<evidence type="ECO:0000259" key="6">
    <source>
        <dbReference type="PROSITE" id="PS50885"/>
    </source>
</evidence>
<dbReference type="PROSITE" id="PS50111">
    <property type="entry name" value="CHEMOTAXIS_TRANSDUC_2"/>
    <property type="match status" value="1"/>
</dbReference>
<evidence type="ECO:0000313" key="8">
    <source>
        <dbReference type="Proteomes" id="UP000504844"/>
    </source>
</evidence>
<evidence type="ECO:0000256" key="3">
    <source>
        <dbReference type="PROSITE-ProRule" id="PRU00284"/>
    </source>
</evidence>
<organism evidence="7 8">
    <name type="scientific">Deefgea piscis</name>
    <dbReference type="NCBI Taxonomy" id="2739061"/>
    <lineage>
        <taxon>Bacteria</taxon>
        <taxon>Pseudomonadati</taxon>
        <taxon>Pseudomonadota</taxon>
        <taxon>Betaproteobacteria</taxon>
        <taxon>Neisseriales</taxon>
        <taxon>Chitinibacteraceae</taxon>
        <taxon>Deefgea</taxon>
    </lineage>
</organism>
<dbReference type="EMBL" id="CP054143">
    <property type="protein sequence ID" value="QKJ67369.1"/>
    <property type="molecule type" value="Genomic_DNA"/>
</dbReference>
<accession>A0A6M8SXQ4</accession>
<dbReference type="SMART" id="SM00304">
    <property type="entry name" value="HAMP"/>
    <property type="match status" value="1"/>
</dbReference>
<evidence type="ECO:0000313" key="7">
    <source>
        <dbReference type="EMBL" id="QKJ67369.1"/>
    </source>
</evidence>
<proteinExistence type="inferred from homology"/>
<keyword evidence="4" id="KW-0812">Transmembrane</keyword>
<feature type="domain" description="HAMP" evidence="6">
    <location>
        <begin position="93"/>
        <end position="147"/>
    </location>
</feature>
<feature type="domain" description="Methyl-accepting transducer" evidence="5">
    <location>
        <begin position="152"/>
        <end position="388"/>
    </location>
</feature>
<dbReference type="Proteomes" id="UP000504844">
    <property type="component" value="Chromosome"/>
</dbReference>